<gene>
    <name evidence="6" type="ORF">B0J11DRAFT_478111</name>
</gene>
<dbReference type="EMBL" id="JAGMWT010000002">
    <property type="protein sequence ID" value="KAH7134870.1"/>
    <property type="molecule type" value="Genomic_DNA"/>
</dbReference>
<keyword evidence="4 5" id="KW-0349">Heme</keyword>
<reference evidence="6" key="1">
    <citation type="journal article" date="2021" name="Nat. Commun.">
        <title>Genetic determinants of endophytism in the Arabidopsis root mycobiome.</title>
        <authorList>
            <person name="Mesny F."/>
            <person name="Miyauchi S."/>
            <person name="Thiergart T."/>
            <person name="Pickel B."/>
            <person name="Atanasova L."/>
            <person name="Karlsson M."/>
            <person name="Huettel B."/>
            <person name="Barry K.W."/>
            <person name="Haridas S."/>
            <person name="Chen C."/>
            <person name="Bauer D."/>
            <person name="Andreopoulos W."/>
            <person name="Pangilinan J."/>
            <person name="LaButti K."/>
            <person name="Riley R."/>
            <person name="Lipzen A."/>
            <person name="Clum A."/>
            <person name="Drula E."/>
            <person name="Henrissat B."/>
            <person name="Kohler A."/>
            <person name="Grigoriev I.V."/>
            <person name="Martin F.M."/>
            <person name="Hacquard S."/>
        </authorList>
    </citation>
    <scope>NUCLEOTIDE SEQUENCE</scope>
    <source>
        <strain evidence="6">MPI-CAGE-CH-0243</strain>
    </source>
</reference>
<dbReference type="PROSITE" id="PS00086">
    <property type="entry name" value="CYTOCHROME_P450"/>
    <property type="match status" value="1"/>
</dbReference>
<keyword evidence="7" id="KW-1185">Reference proteome</keyword>
<dbReference type="Pfam" id="PF00067">
    <property type="entry name" value="p450"/>
    <property type="match status" value="1"/>
</dbReference>
<keyword evidence="5 6" id="KW-0503">Monooxygenase</keyword>
<dbReference type="InterPro" id="IPR001128">
    <property type="entry name" value="Cyt_P450"/>
</dbReference>
<dbReference type="PRINTS" id="PR00463">
    <property type="entry name" value="EP450I"/>
</dbReference>
<dbReference type="FunFam" id="1.10.630.10:FF:000050">
    <property type="entry name" value="Cytochrome P450 monooxygenase"/>
    <property type="match status" value="1"/>
</dbReference>
<keyword evidence="2 4" id="KW-0479">Metal-binding</keyword>
<evidence type="ECO:0000256" key="1">
    <source>
        <dbReference type="ARBA" id="ARBA00001971"/>
    </source>
</evidence>
<dbReference type="OrthoDB" id="3934656at2759"/>
<comment type="caution">
    <text evidence="6">The sequence shown here is derived from an EMBL/GenBank/DDBJ whole genome shotgun (WGS) entry which is preliminary data.</text>
</comment>
<keyword evidence="5" id="KW-0560">Oxidoreductase</keyword>
<protein>
    <submittedName>
        <fullName evidence="6">P450 monooxygenase</fullName>
    </submittedName>
</protein>
<evidence type="ECO:0000256" key="5">
    <source>
        <dbReference type="RuleBase" id="RU000461"/>
    </source>
</evidence>
<evidence type="ECO:0000256" key="3">
    <source>
        <dbReference type="ARBA" id="ARBA00023004"/>
    </source>
</evidence>
<comment type="cofactor">
    <cofactor evidence="1 4">
        <name>heme</name>
        <dbReference type="ChEBI" id="CHEBI:30413"/>
    </cofactor>
</comment>
<dbReference type="PANTHER" id="PTHR24305:SF188">
    <property type="entry name" value="P450, PUTATIVE (EUROFUNG)-RELATED"/>
    <property type="match status" value="1"/>
</dbReference>
<accession>A0A9P9IXS8</accession>
<dbReference type="PRINTS" id="PR00385">
    <property type="entry name" value="P450"/>
</dbReference>
<keyword evidence="3 4" id="KW-0408">Iron</keyword>
<dbReference type="Gene3D" id="1.10.630.10">
    <property type="entry name" value="Cytochrome P450"/>
    <property type="match status" value="1"/>
</dbReference>
<dbReference type="InterPro" id="IPR017972">
    <property type="entry name" value="Cyt_P450_CS"/>
</dbReference>
<dbReference type="GO" id="GO:0016705">
    <property type="term" value="F:oxidoreductase activity, acting on paired donors, with incorporation or reduction of molecular oxygen"/>
    <property type="evidence" value="ECO:0007669"/>
    <property type="project" value="InterPro"/>
</dbReference>
<dbReference type="GO" id="GO:0005506">
    <property type="term" value="F:iron ion binding"/>
    <property type="evidence" value="ECO:0007669"/>
    <property type="project" value="InterPro"/>
</dbReference>
<feature type="binding site" description="axial binding residue" evidence="4">
    <location>
        <position position="463"/>
    </location>
    <ligand>
        <name>heme</name>
        <dbReference type="ChEBI" id="CHEBI:30413"/>
    </ligand>
    <ligandPart>
        <name>Fe</name>
        <dbReference type="ChEBI" id="CHEBI:18248"/>
    </ligandPart>
</feature>
<dbReference type="Proteomes" id="UP000700596">
    <property type="component" value="Unassembled WGS sequence"/>
</dbReference>
<comment type="similarity">
    <text evidence="5">Belongs to the cytochrome P450 family.</text>
</comment>
<dbReference type="GO" id="GO:0004497">
    <property type="term" value="F:monooxygenase activity"/>
    <property type="evidence" value="ECO:0007669"/>
    <property type="project" value="UniProtKB-KW"/>
</dbReference>
<dbReference type="InterPro" id="IPR036396">
    <property type="entry name" value="Cyt_P450_sf"/>
</dbReference>
<dbReference type="InterPro" id="IPR050121">
    <property type="entry name" value="Cytochrome_P450_monoxygenase"/>
</dbReference>
<organism evidence="6 7">
    <name type="scientific">Dendryphion nanum</name>
    <dbReference type="NCBI Taxonomy" id="256645"/>
    <lineage>
        <taxon>Eukaryota</taxon>
        <taxon>Fungi</taxon>
        <taxon>Dikarya</taxon>
        <taxon>Ascomycota</taxon>
        <taxon>Pezizomycotina</taxon>
        <taxon>Dothideomycetes</taxon>
        <taxon>Pleosporomycetidae</taxon>
        <taxon>Pleosporales</taxon>
        <taxon>Torulaceae</taxon>
        <taxon>Dendryphion</taxon>
    </lineage>
</organism>
<dbReference type="SUPFAM" id="SSF48264">
    <property type="entry name" value="Cytochrome P450"/>
    <property type="match status" value="1"/>
</dbReference>
<dbReference type="InterPro" id="IPR002401">
    <property type="entry name" value="Cyt_P450_E_grp-I"/>
</dbReference>
<dbReference type="GO" id="GO:0020037">
    <property type="term" value="F:heme binding"/>
    <property type="evidence" value="ECO:0007669"/>
    <property type="project" value="InterPro"/>
</dbReference>
<dbReference type="PANTHER" id="PTHR24305">
    <property type="entry name" value="CYTOCHROME P450"/>
    <property type="match status" value="1"/>
</dbReference>
<evidence type="ECO:0000313" key="7">
    <source>
        <dbReference type="Proteomes" id="UP000700596"/>
    </source>
</evidence>
<evidence type="ECO:0000256" key="4">
    <source>
        <dbReference type="PIRSR" id="PIRSR602401-1"/>
    </source>
</evidence>
<proteinExistence type="inferred from homology"/>
<evidence type="ECO:0000256" key="2">
    <source>
        <dbReference type="ARBA" id="ARBA00022723"/>
    </source>
</evidence>
<evidence type="ECO:0000313" key="6">
    <source>
        <dbReference type="EMBL" id="KAH7134870.1"/>
    </source>
</evidence>
<dbReference type="AlphaFoldDB" id="A0A9P9IXS8"/>
<dbReference type="CDD" id="cd11060">
    <property type="entry name" value="CYP57A1-like"/>
    <property type="match status" value="1"/>
</dbReference>
<name>A0A9P9IXS8_9PLEO</name>
<sequence length="518" mass="59426">MGSTKTELVLLGALAVLVLYSMVRAISSPLRHIPGPFVARFTKLWYLYAIWRGDAEKRIINLHRMHARPGEFYAPVIRLGPNLYSLSKPDKSVYGIKSKMPKSSWYEGWKHPHPERWTLFTDRDNKRHGQTRRLVANMYAMSALVSYEKYVDECTGIFQARLDEIASLGQYVDMAHWFQCYAFDMIGNVTYGKRYGFLDVGNDIGNTMRALDRAMYYGTLVGVYAWAHPFLYNILEYFPSSGAAGRSYLMRFANNIIADRKIQRREASYNGHTLEEKGQDATEDFLDKILHMRDDEKKGVTDYHVLSMSLSNIFAGSDTTAVTLSGILYHLIRTPHAMQTLRDEIEAFSPRNADLTDSVSFKVSQDMKYLQACIKEGLRMHSATGLPMWRVVDGEGAEACGQFFPPGTEVGTCAWTAHFDEHAYGNDVASFRPERWLDVQSDETRMKLMDANYMPFGLGSRTCIGRHISHLEISKLLPSIVRNYDFELEQLDKAWTTHNSWFVRPMDFYVLVKKRLVF</sequence>